<organism evidence="2 3">
    <name type="scientific">Durusdinium trenchii</name>
    <dbReference type="NCBI Taxonomy" id="1381693"/>
    <lineage>
        <taxon>Eukaryota</taxon>
        <taxon>Sar</taxon>
        <taxon>Alveolata</taxon>
        <taxon>Dinophyceae</taxon>
        <taxon>Suessiales</taxon>
        <taxon>Symbiodiniaceae</taxon>
        <taxon>Durusdinium</taxon>
    </lineage>
</organism>
<comment type="caution">
    <text evidence="2">The sequence shown here is derived from an EMBL/GenBank/DDBJ whole genome shotgun (WGS) entry which is preliminary data.</text>
</comment>
<dbReference type="Proteomes" id="UP001642484">
    <property type="component" value="Unassembled WGS sequence"/>
</dbReference>
<keyword evidence="1" id="KW-0472">Membrane</keyword>
<name>A0ABP0J073_9DINO</name>
<proteinExistence type="predicted"/>
<evidence type="ECO:0000313" key="2">
    <source>
        <dbReference type="EMBL" id="CAK9007723.1"/>
    </source>
</evidence>
<evidence type="ECO:0000313" key="3">
    <source>
        <dbReference type="Proteomes" id="UP001642484"/>
    </source>
</evidence>
<protein>
    <submittedName>
        <fullName evidence="2">Uncharacterized protein</fullName>
    </submittedName>
</protein>
<keyword evidence="1" id="KW-1133">Transmembrane helix</keyword>
<keyword evidence="1" id="KW-0812">Transmembrane</keyword>
<sequence>MVFSSCRPSLRYSKLCSPCRAACAMGDIEGGSCATMCFEADGVHTKEQLIYKGQGMGSYSQVSSMEMVGKGRGDFEKERVQVASGSKLRLPCIGAAVFAVVLLLAIGIWRLLPPTGASDPCMSRSAVGSGMTTNLMAHCCSMGHQQFCAHSPVPKPQVHVDDQYYTQVRDVPVPHVVPVPVPPPPRQVIEHKVYVHHSAFDCDAGSVDWKHQWSGEQQRYCCYKSHIACTTKINVRPHFHTITHYKTQTVPVHVAIPAPPAQVVNHVVNVPIHDPPRMIRVPVPGQPNVVPKYVHQKHYVPVPEASPPTYHSVPVPVPVREPGHVIPVPAPLPSQTVVRNKVIYKTRHVKMGHVGHEVVHVVHHWGGSHHSGGSYQGAGDNFHGDNVHVVHHYGGSYHSGGSYHGAGDNFHGDNVRVVHHYGGSYHSGGSYHDGGAEFDGGSTHAVHHYSSGGGSYHAGGAVEQFSSHSGSFHHDFH</sequence>
<dbReference type="EMBL" id="CAXAMN010004113">
    <property type="protein sequence ID" value="CAK9007723.1"/>
    <property type="molecule type" value="Genomic_DNA"/>
</dbReference>
<keyword evidence="3" id="KW-1185">Reference proteome</keyword>
<reference evidence="2 3" key="1">
    <citation type="submission" date="2024-02" db="EMBL/GenBank/DDBJ databases">
        <authorList>
            <person name="Chen Y."/>
            <person name="Shah S."/>
            <person name="Dougan E. K."/>
            <person name="Thang M."/>
            <person name="Chan C."/>
        </authorList>
    </citation>
    <scope>NUCLEOTIDE SEQUENCE [LARGE SCALE GENOMIC DNA]</scope>
</reference>
<evidence type="ECO:0000256" key="1">
    <source>
        <dbReference type="SAM" id="Phobius"/>
    </source>
</evidence>
<accession>A0ABP0J073</accession>
<feature type="transmembrane region" description="Helical" evidence="1">
    <location>
        <begin position="88"/>
        <end position="112"/>
    </location>
</feature>
<gene>
    <name evidence="2" type="ORF">CCMP2556_LOCUS8955</name>
</gene>